<sequence length="39" mass="3982">MIEPGRAAAWTAVELSPGGDDEHTMPGSCTGIHGGGRYP</sequence>
<proteinExistence type="predicted"/>
<reference evidence="2 3" key="1">
    <citation type="journal article" date="2014" name="Nat. Commun.">
        <title>Molecular traces of alternative social organization in a termite genome.</title>
        <authorList>
            <person name="Terrapon N."/>
            <person name="Li C."/>
            <person name="Robertson H.M."/>
            <person name="Ji L."/>
            <person name="Meng X."/>
            <person name="Booth W."/>
            <person name="Chen Z."/>
            <person name="Childers C.P."/>
            <person name="Glastad K.M."/>
            <person name="Gokhale K."/>
            <person name="Gowin J."/>
            <person name="Gronenberg W."/>
            <person name="Hermansen R.A."/>
            <person name="Hu H."/>
            <person name="Hunt B.G."/>
            <person name="Huylmans A.K."/>
            <person name="Khalil S.M."/>
            <person name="Mitchell R.D."/>
            <person name="Munoz-Torres M.C."/>
            <person name="Mustard J.A."/>
            <person name="Pan H."/>
            <person name="Reese J.T."/>
            <person name="Scharf M.E."/>
            <person name="Sun F."/>
            <person name="Vogel H."/>
            <person name="Xiao J."/>
            <person name="Yang W."/>
            <person name="Yang Z."/>
            <person name="Yang Z."/>
            <person name="Zhou J."/>
            <person name="Zhu J."/>
            <person name="Brent C.S."/>
            <person name="Elsik C.G."/>
            <person name="Goodisman M.A."/>
            <person name="Liberles D.A."/>
            <person name="Roe R.M."/>
            <person name="Vargo E.L."/>
            <person name="Vilcinskas A."/>
            <person name="Wang J."/>
            <person name="Bornberg-Bauer E."/>
            <person name="Korb J."/>
            <person name="Zhang G."/>
            <person name="Liebig J."/>
        </authorList>
    </citation>
    <scope>NUCLEOTIDE SEQUENCE [LARGE SCALE GENOMIC DNA]</scope>
    <source>
        <tissue evidence="2">Whole organism</tissue>
    </source>
</reference>
<organism evidence="2 3">
    <name type="scientific">Zootermopsis nevadensis</name>
    <name type="common">Dampwood termite</name>
    <dbReference type="NCBI Taxonomy" id="136037"/>
    <lineage>
        <taxon>Eukaryota</taxon>
        <taxon>Metazoa</taxon>
        <taxon>Ecdysozoa</taxon>
        <taxon>Arthropoda</taxon>
        <taxon>Hexapoda</taxon>
        <taxon>Insecta</taxon>
        <taxon>Pterygota</taxon>
        <taxon>Neoptera</taxon>
        <taxon>Polyneoptera</taxon>
        <taxon>Dictyoptera</taxon>
        <taxon>Blattodea</taxon>
        <taxon>Blattoidea</taxon>
        <taxon>Termitoidae</taxon>
        <taxon>Termopsidae</taxon>
        <taxon>Zootermopsis</taxon>
    </lineage>
</organism>
<evidence type="ECO:0000313" key="2">
    <source>
        <dbReference type="EMBL" id="KDR11550.1"/>
    </source>
</evidence>
<accession>A0A067QS66</accession>
<protein>
    <submittedName>
        <fullName evidence="2">Uncharacterized protein</fullName>
    </submittedName>
</protein>
<dbReference type="InParanoid" id="A0A067QS66"/>
<dbReference type="Proteomes" id="UP000027135">
    <property type="component" value="Unassembled WGS sequence"/>
</dbReference>
<evidence type="ECO:0000313" key="3">
    <source>
        <dbReference type="Proteomes" id="UP000027135"/>
    </source>
</evidence>
<feature type="region of interest" description="Disordered" evidence="1">
    <location>
        <begin position="16"/>
        <end position="39"/>
    </location>
</feature>
<dbReference type="AlphaFoldDB" id="A0A067QS66"/>
<name>A0A067QS66_ZOONE</name>
<gene>
    <name evidence="2" type="ORF">L798_14110</name>
</gene>
<dbReference type="EMBL" id="KK853091">
    <property type="protein sequence ID" value="KDR11550.1"/>
    <property type="molecule type" value="Genomic_DNA"/>
</dbReference>
<evidence type="ECO:0000256" key="1">
    <source>
        <dbReference type="SAM" id="MobiDB-lite"/>
    </source>
</evidence>
<keyword evidence="3" id="KW-1185">Reference proteome</keyword>